<dbReference type="InterPro" id="IPR036291">
    <property type="entry name" value="NAD(P)-bd_dom_sf"/>
</dbReference>
<feature type="domain" description="NAD-dependent epimerase/dehydratase" evidence="2">
    <location>
        <begin position="3"/>
        <end position="234"/>
    </location>
</feature>
<accession>A5CYK4</accession>
<proteinExistence type="inferred from homology"/>
<dbReference type="AlphaFoldDB" id="A5CYK4"/>
<reference evidence="4" key="1">
    <citation type="journal article" date="2008" name="Genome Res.">
        <title>The genome of Pelotomaculum thermopropionicum reveals niche-associated evolution in anaerobic microbiota.</title>
        <authorList>
            <person name="Kosaka T."/>
            <person name="Kato S."/>
            <person name="Shimoyama T."/>
            <person name="Ishii S."/>
            <person name="Abe T."/>
            <person name="Watanabe K."/>
        </authorList>
    </citation>
    <scope>NUCLEOTIDE SEQUENCE [LARGE SCALE GENOMIC DNA]</scope>
    <source>
        <strain evidence="4">DSM 13744 / JCM 10971 / SI</strain>
    </source>
</reference>
<name>A5CYK4_PELTS</name>
<dbReference type="Pfam" id="PF01370">
    <property type="entry name" value="Epimerase"/>
    <property type="match status" value="1"/>
</dbReference>
<dbReference type="SUPFAM" id="SSF51735">
    <property type="entry name" value="NAD(P)-binding Rossmann-fold domains"/>
    <property type="match status" value="1"/>
</dbReference>
<protein>
    <submittedName>
        <fullName evidence="3">Nucleoside-diphosphate-sugar epimerases</fullName>
    </submittedName>
</protein>
<dbReference type="eggNOG" id="COG1087">
    <property type="taxonomic scope" value="Bacteria"/>
</dbReference>
<dbReference type="HOGENOM" id="CLU_007383_1_7_9"/>
<dbReference type="STRING" id="370438.PTH_2767"/>
<dbReference type="PANTHER" id="PTHR43000">
    <property type="entry name" value="DTDP-D-GLUCOSE 4,6-DEHYDRATASE-RELATED"/>
    <property type="match status" value="1"/>
</dbReference>
<dbReference type="InterPro" id="IPR020904">
    <property type="entry name" value="Sc_DH/Rdtase_CS"/>
</dbReference>
<dbReference type="Gene3D" id="3.40.50.720">
    <property type="entry name" value="NAD(P)-binding Rossmann-like Domain"/>
    <property type="match status" value="1"/>
</dbReference>
<organism evidence="3 4">
    <name type="scientific">Pelotomaculum thermopropionicum (strain DSM 13744 / JCM 10971 / SI)</name>
    <dbReference type="NCBI Taxonomy" id="370438"/>
    <lineage>
        <taxon>Bacteria</taxon>
        <taxon>Bacillati</taxon>
        <taxon>Bacillota</taxon>
        <taxon>Clostridia</taxon>
        <taxon>Eubacteriales</taxon>
        <taxon>Desulfotomaculaceae</taxon>
        <taxon>Pelotomaculum</taxon>
    </lineage>
</organism>
<dbReference type="EMBL" id="AP009389">
    <property type="protein sequence ID" value="BAF60947.1"/>
    <property type="molecule type" value="Genomic_DNA"/>
</dbReference>
<evidence type="ECO:0000313" key="4">
    <source>
        <dbReference type="Proteomes" id="UP000006556"/>
    </source>
</evidence>
<dbReference type="Gene3D" id="3.90.25.10">
    <property type="entry name" value="UDP-galactose 4-epimerase, domain 1"/>
    <property type="match status" value="1"/>
</dbReference>
<gene>
    <name evidence="3" type="primary">WcaG</name>
    <name evidence="3" type="ordered locus">PTH_2767</name>
</gene>
<dbReference type="KEGG" id="pth:PTH_2767"/>
<keyword evidence="4" id="KW-1185">Reference proteome</keyword>
<comment type="similarity">
    <text evidence="1">Belongs to the NAD(P)-dependent epimerase/dehydratase family.</text>
</comment>
<dbReference type="CDD" id="cd05256">
    <property type="entry name" value="UDP_AE_SDR_e"/>
    <property type="match status" value="1"/>
</dbReference>
<evidence type="ECO:0000259" key="2">
    <source>
        <dbReference type="Pfam" id="PF01370"/>
    </source>
</evidence>
<dbReference type="InterPro" id="IPR001509">
    <property type="entry name" value="Epimerase_deHydtase"/>
</dbReference>
<evidence type="ECO:0000313" key="3">
    <source>
        <dbReference type="EMBL" id="BAF60947.1"/>
    </source>
</evidence>
<sequence length="314" mass="33935">MKILVTGGAGFIGSHIVDLLAGSGHVVSVADDLSTGRFENINPAVNFYRVSVASEEFGEVVARERPDAVVHQAAQVDVQHSLRDPLADAETNIQGSINLLEACRRFGVGKVVYASSAAVYGNPLSLPVDEEHPLVPRSPYGASKLAAEHYFRVYSEVYGVRYTVLRYANVYGPRQDAAGEGGVVAIFIDRLLKGEPPSIFGDGEQTRDFVFVRDVALANVAALHGGDGMVLNVGTGRATSVNDLFREIKKITGSPLEALYCPPRPGDITHSYLANGRIRRVLGWNPSCSLEDGLRETVGHYRKVPGWPEEKPHG</sequence>
<dbReference type="PROSITE" id="PS00061">
    <property type="entry name" value="ADH_SHORT"/>
    <property type="match status" value="1"/>
</dbReference>
<evidence type="ECO:0000256" key="1">
    <source>
        <dbReference type="ARBA" id="ARBA00007637"/>
    </source>
</evidence>
<dbReference type="Proteomes" id="UP000006556">
    <property type="component" value="Chromosome"/>
</dbReference>